<dbReference type="InterPro" id="IPR017853">
    <property type="entry name" value="GH"/>
</dbReference>
<name>A0A6A4VDD0_AMPAM</name>
<dbReference type="GO" id="GO:0008061">
    <property type="term" value="F:chitin binding"/>
    <property type="evidence" value="ECO:0007669"/>
    <property type="project" value="InterPro"/>
</dbReference>
<feature type="domain" description="GH18" evidence="3">
    <location>
        <begin position="32"/>
        <end position="370"/>
    </location>
</feature>
<comment type="caution">
    <text evidence="4">The sequence shown here is derived from an EMBL/GenBank/DDBJ whole genome shotgun (WGS) entry which is preliminary data.</text>
</comment>
<dbReference type="PANTHER" id="PTHR11177">
    <property type="entry name" value="CHITINASE"/>
    <property type="match status" value="1"/>
</dbReference>
<dbReference type="Pfam" id="PF00704">
    <property type="entry name" value="Glyco_hydro_18"/>
    <property type="match status" value="2"/>
</dbReference>
<keyword evidence="2" id="KW-0732">Signal</keyword>
<dbReference type="GO" id="GO:0005975">
    <property type="term" value="P:carbohydrate metabolic process"/>
    <property type="evidence" value="ECO:0007669"/>
    <property type="project" value="InterPro"/>
</dbReference>
<dbReference type="SUPFAM" id="SSF51445">
    <property type="entry name" value="(Trans)glycosidases"/>
    <property type="match status" value="1"/>
</dbReference>
<dbReference type="InterPro" id="IPR011583">
    <property type="entry name" value="Chitinase_II/V-like_cat"/>
</dbReference>
<dbReference type="InterPro" id="IPR050314">
    <property type="entry name" value="Glycosyl_Hydrlase_18"/>
</dbReference>
<evidence type="ECO:0000259" key="3">
    <source>
        <dbReference type="PROSITE" id="PS51910"/>
    </source>
</evidence>
<evidence type="ECO:0000313" key="4">
    <source>
        <dbReference type="EMBL" id="KAF0289554.1"/>
    </source>
</evidence>
<dbReference type="OrthoDB" id="76388at2759"/>
<dbReference type="SUPFAM" id="SSF54556">
    <property type="entry name" value="Chitinase insertion domain"/>
    <property type="match status" value="1"/>
</dbReference>
<dbReference type="SMART" id="SM00636">
    <property type="entry name" value="Glyco_18"/>
    <property type="match status" value="1"/>
</dbReference>
<dbReference type="Proteomes" id="UP000440578">
    <property type="component" value="Unassembled WGS sequence"/>
</dbReference>
<dbReference type="InterPro" id="IPR029070">
    <property type="entry name" value="Chitinase_insertion_sf"/>
</dbReference>
<dbReference type="GO" id="GO:0004568">
    <property type="term" value="F:chitinase activity"/>
    <property type="evidence" value="ECO:0007669"/>
    <property type="project" value="TreeGrafter"/>
</dbReference>
<dbReference type="PROSITE" id="PS51910">
    <property type="entry name" value="GH18_2"/>
    <property type="match status" value="1"/>
</dbReference>
<dbReference type="Gene3D" id="3.10.50.10">
    <property type="match status" value="1"/>
</dbReference>
<keyword evidence="5" id="KW-1185">Reference proteome</keyword>
<reference evidence="4 5" key="1">
    <citation type="submission" date="2019-07" db="EMBL/GenBank/DDBJ databases">
        <title>Draft genome assembly of a fouling barnacle, Amphibalanus amphitrite (Darwin, 1854): The first reference genome for Thecostraca.</title>
        <authorList>
            <person name="Kim W."/>
        </authorList>
    </citation>
    <scope>NUCLEOTIDE SEQUENCE [LARGE SCALE GENOMIC DNA]</scope>
    <source>
        <strain evidence="4">SNU_AA5</strain>
        <tissue evidence="4">Soma without cirri and trophi</tissue>
    </source>
</reference>
<dbReference type="InterPro" id="IPR001223">
    <property type="entry name" value="Glyco_hydro18_cat"/>
</dbReference>
<sequence>MGGLRRTMLALAVTQLALTAAEVRQESDEAGPELICYYGSWARLREGDGRVTIDQLDPSLCTTLVFAFARLDDRHWTLLHSLPDRLLFYRQLTGLRRRHPQLRAELAVGGWNDSHSADYATMAASGAGRATFAASAAAALQMYGFDGLHLDWEFPRVRYRLSVAVPAGPYQARTSFEMGAVARLADRLLLMAYDLHGGWTPTAADHHAPLRPRSADFSGLDAETAVRLWRSAGASARQIVLGVPLYGRGWVVEEVGPPPLEARGVAPPGPLTRERGVLSYLEICSNVQQRGWTSQQLLDEGRPFGSAAVGDGQWFGYDDEHMVAEKARLATELGLGGVFVWDIAQDDVRGLCSPRPFTLTSIIKETLSNLTERAVPGERAPSVPLASNSLTETN</sequence>
<feature type="region of interest" description="Disordered" evidence="1">
    <location>
        <begin position="375"/>
        <end position="394"/>
    </location>
</feature>
<dbReference type="PANTHER" id="PTHR11177:SF360">
    <property type="entry name" value="CHITINASE 4-RELATED"/>
    <property type="match status" value="1"/>
</dbReference>
<feature type="chain" id="PRO_5025666561" evidence="2">
    <location>
        <begin position="26"/>
        <end position="394"/>
    </location>
</feature>
<accession>A0A6A4VDD0</accession>
<dbReference type="EMBL" id="VIIS01002025">
    <property type="protein sequence ID" value="KAF0289554.1"/>
    <property type="molecule type" value="Genomic_DNA"/>
</dbReference>
<feature type="signal peptide" evidence="2">
    <location>
        <begin position="1"/>
        <end position="25"/>
    </location>
</feature>
<evidence type="ECO:0000256" key="1">
    <source>
        <dbReference type="SAM" id="MobiDB-lite"/>
    </source>
</evidence>
<gene>
    <name evidence="4" type="primary">CHIT1_3</name>
    <name evidence="4" type="ORF">FJT64_012202</name>
</gene>
<feature type="compositionally biased region" description="Polar residues" evidence="1">
    <location>
        <begin position="385"/>
        <end position="394"/>
    </location>
</feature>
<evidence type="ECO:0000313" key="5">
    <source>
        <dbReference type="Proteomes" id="UP000440578"/>
    </source>
</evidence>
<protein>
    <submittedName>
        <fullName evidence="4">Chitotriosidase-1</fullName>
    </submittedName>
</protein>
<dbReference type="AlphaFoldDB" id="A0A6A4VDD0"/>
<organism evidence="4 5">
    <name type="scientific">Amphibalanus amphitrite</name>
    <name type="common">Striped barnacle</name>
    <name type="synonym">Balanus amphitrite</name>
    <dbReference type="NCBI Taxonomy" id="1232801"/>
    <lineage>
        <taxon>Eukaryota</taxon>
        <taxon>Metazoa</taxon>
        <taxon>Ecdysozoa</taxon>
        <taxon>Arthropoda</taxon>
        <taxon>Crustacea</taxon>
        <taxon>Multicrustacea</taxon>
        <taxon>Cirripedia</taxon>
        <taxon>Thoracica</taxon>
        <taxon>Thoracicalcarea</taxon>
        <taxon>Balanomorpha</taxon>
        <taxon>Balanoidea</taxon>
        <taxon>Balanidae</taxon>
        <taxon>Amphibalaninae</taxon>
        <taxon>Amphibalanus</taxon>
    </lineage>
</organism>
<dbReference type="Gene3D" id="3.20.20.80">
    <property type="entry name" value="Glycosidases"/>
    <property type="match status" value="2"/>
</dbReference>
<evidence type="ECO:0000256" key="2">
    <source>
        <dbReference type="SAM" id="SignalP"/>
    </source>
</evidence>
<dbReference type="GO" id="GO:0006032">
    <property type="term" value="P:chitin catabolic process"/>
    <property type="evidence" value="ECO:0007669"/>
    <property type="project" value="TreeGrafter"/>
</dbReference>
<dbReference type="GO" id="GO:0005576">
    <property type="term" value="C:extracellular region"/>
    <property type="evidence" value="ECO:0007669"/>
    <property type="project" value="TreeGrafter"/>
</dbReference>
<proteinExistence type="predicted"/>